<feature type="transmembrane region" description="Helical" evidence="1">
    <location>
        <begin position="25"/>
        <end position="47"/>
    </location>
</feature>
<dbReference type="STRING" id="1121098.HMPREF1534_03828"/>
<evidence type="ECO:0000313" key="2">
    <source>
        <dbReference type="EMBL" id="EOA52401.1"/>
    </source>
</evidence>
<sequence length="165" mass="18388">MADFNNIELRSEKVRNIIGKVPPEIIRTGIGDITVILLILILAAFFIPYPENIKATATVTGTDVTGCIHAEVLIPYRYITKVKKEMPVEMEFEGYEAGRYGYPHGKIVNCANTITVMEGNNFFKAEIIINNKHASYPILKDMKCSASILLSDESIAYHIFPALGH</sequence>
<gene>
    <name evidence="2" type="ORF">HMPREF1534_03828</name>
</gene>
<dbReference type="HOGENOM" id="CLU_140336_0_0_10"/>
<reference evidence="2 3" key="1">
    <citation type="submission" date="2013-04" db="EMBL/GenBank/DDBJ databases">
        <title>The Genome Sequence of Bacteroides massiliensis DSM 17679.</title>
        <authorList>
            <consortium name="The Broad Institute Genomics Platform"/>
            <person name="Earl A."/>
            <person name="Ward D."/>
            <person name="Feldgarden M."/>
            <person name="Gevers D."/>
            <person name="Martens E."/>
            <person name="Fenner L."/>
            <person name="Roux V."/>
            <person name="Mallet M.N."/>
            <person name="Raoult D."/>
            <person name="Walker B."/>
            <person name="Young S."/>
            <person name="Zeng Q."/>
            <person name="Gargeya S."/>
            <person name="Fitzgerald M."/>
            <person name="Haas B."/>
            <person name="Abouelleil A."/>
            <person name="Allen A.W."/>
            <person name="Alvarado L."/>
            <person name="Arachchi H.M."/>
            <person name="Berlin A.M."/>
            <person name="Chapman S.B."/>
            <person name="Gainer-Dewar J."/>
            <person name="Goldberg J."/>
            <person name="Griggs A."/>
            <person name="Gujja S."/>
            <person name="Hansen M."/>
            <person name="Howarth C."/>
            <person name="Imamovic A."/>
            <person name="Ireland A."/>
            <person name="Larimer J."/>
            <person name="McCowan C."/>
            <person name="Murphy C."/>
            <person name="Pearson M."/>
            <person name="Poon T.W."/>
            <person name="Priest M."/>
            <person name="Roberts A."/>
            <person name="Saif S."/>
            <person name="Shea T."/>
            <person name="Sisk P."/>
            <person name="Sykes S."/>
            <person name="Wortman J."/>
            <person name="Nusbaum C."/>
            <person name="Birren B."/>
        </authorList>
    </citation>
    <scope>NUCLEOTIDE SEQUENCE [LARGE SCALE GENOMIC DNA]</scope>
    <source>
        <strain evidence="3">B84634 / Timone 84634 / DSM 17679 / JCM 13223</strain>
    </source>
</reference>
<dbReference type="eggNOG" id="COG1566">
    <property type="taxonomic scope" value="Bacteria"/>
</dbReference>
<evidence type="ECO:0000256" key="1">
    <source>
        <dbReference type="SAM" id="Phobius"/>
    </source>
</evidence>
<dbReference type="Proteomes" id="UP000017831">
    <property type="component" value="Unassembled WGS sequence"/>
</dbReference>
<dbReference type="EMBL" id="AQHY01000040">
    <property type="protein sequence ID" value="EOA52401.1"/>
    <property type="molecule type" value="Genomic_DNA"/>
</dbReference>
<dbReference type="OrthoDB" id="1050343at2"/>
<comment type="caution">
    <text evidence="2">The sequence shown here is derived from an EMBL/GenBank/DDBJ whole genome shotgun (WGS) entry which is preliminary data.</text>
</comment>
<evidence type="ECO:0000313" key="3">
    <source>
        <dbReference type="Proteomes" id="UP000017831"/>
    </source>
</evidence>
<keyword evidence="3" id="KW-1185">Reference proteome</keyword>
<dbReference type="Gene3D" id="2.40.30.170">
    <property type="match status" value="1"/>
</dbReference>
<keyword evidence="1" id="KW-0472">Membrane</keyword>
<accession>U6R9N4</accession>
<protein>
    <recommendedName>
        <fullName evidence="4">HlyD family secretion protein</fullName>
    </recommendedName>
</protein>
<name>U6R9N4_9BACT</name>
<keyword evidence="1" id="KW-1133">Transmembrane helix</keyword>
<keyword evidence="1" id="KW-0812">Transmembrane</keyword>
<evidence type="ECO:0008006" key="4">
    <source>
        <dbReference type="Google" id="ProtNLM"/>
    </source>
</evidence>
<organism evidence="2 3">
    <name type="scientific">Phocaeicola massiliensis B84634 = Timone 84634 = DSM 17679 = JCM 13223</name>
    <dbReference type="NCBI Taxonomy" id="1121098"/>
    <lineage>
        <taxon>Bacteria</taxon>
        <taxon>Pseudomonadati</taxon>
        <taxon>Bacteroidota</taxon>
        <taxon>Bacteroidia</taxon>
        <taxon>Bacteroidales</taxon>
        <taxon>Bacteroidaceae</taxon>
        <taxon>Phocaeicola</taxon>
    </lineage>
</organism>
<dbReference type="RefSeq" id="WP_005945217.1">
    <property type="nucleotide sequence ID" value="NZ_KB890319.1"/>
</dbReference>
<dbReference type="PATRIC" id="fig|1121098.3.peg.3903"/>
<dbReference type="GeneID" id="60060303"/>
<proteinExistence type="predicted"/>
<dbReference type="AlphaFoldDB" id="U6R9N4"/>